<keyword evidence="15" id="KW-1185">Reference proteome</keyword>
<evidence type="ECO:0000256" key="4">
    <source>
        <dbReference type="ARBA" id="ARBA00022692"/>
    </source>
</evidence>
<dbReference type="SUPFAM" id="SSF56176">
    <property type="entry name" value="FAD-binding/transporter-associated domain-like"/>
    <property type="match status" value="1"/>
</dbReference>
<dbReference type="InterPro" id="IPR005170">
    <property type="entry name" value="Transptr-assoc_dom"/>
</dbReference>
<evidence type="ECO:0008006" key="16">
    <source>
        <dbReference type="Google" id="ProtNLM"/>
    </source>
</evidence>
<name>A0A073ISW0_9BACT</name>
<feature type="transmembrane region" description="Helical" evidence="11">
    <location>
        <begin position="70"/>
        <end position="88"/>
    </location>
</feature>
<evidence type="ECO:0000313" key="15">
    <source>
        <dbReference type="Proteomes" id="UP000027665"/>
    </source>
</evidence>
<dbReference type="EMBL" id="JMKI01000021">
    <property type="protein sequence ID" value="KEJ92645.1"/>
    <property type="molecule type" value="Genomic_DNA"/>
</dbReference>
<organism evidence="14 15">
    <name type="scientific">Synergistes jonesii</name>
    <dbReference type="NCBI Taxonomy" id="2754"/>
    <lineage>
        <taxon>Bacteria</taxon>
        <taxon>Thermotogati</taxon>
        <taxon>Synergistota</taxon>
        <taxon>Synergistia</taxon>
        <taxon>Synergistales</taxon>
        <taxon>Synergistaceae</taxon>
        <taxon>Synergistes</taxon>
    </lineage>
</organism>
<dbReference type="SUPFAM" id="SSF54631">
    <property type="entry name" value="CBS-domain pair"/>
    <property type="match status" value="1"/>
</dbReference>
<dbReference type="FunFam" id="3.10.580.10:FF:000002">
    <property type="entry name" value="Magnesium/cobalt efflux protein CorC"/>
    <property type="match status" value="1"/>
</dbReference>
<evidence type="ECO:0000259" key="13">
    <source>
        <dbReference type="PROSITE" id="PS51846"/>
    </source>
</evidence>
<feature type="domain" description="CBS" evidence="12">
    <location>
        <begin position="208"/>
        <end position="268"/>
    </location>
</feature>
<dbReference type="OrthoDB" id="9798188at2"/>
<dbReference type="GO" id="GO:0005886">
    <property type="term" value="C:plasma membrane"/>
    <property type="evidence" value="ECO:0007669"/>
    <property type="project" value="UniProtKB-SubCell"/>
</dbReference>
<dbReference type="PROSITE" id="PS51846">
    <property type="entry name" value="CNNM"/>
    <property type="match status" value="1"/>
</dbReference>
<dbReference type="CDD" id="cd04590">
    <property type="entry name" value="CBS_pair_CorC_HlyC_assoc"/>
    <property type="match status" value="1"/>
</dbReference>
<accession>A0A073ISW0</accession>
<protein>
    <recommendedName>
        <fullName evidence="16">HlyC/CorC family transporter</fullName>
    </recommendedName>
</protein>
<dbReference type="RefSeq" id="WP_037975329.1">
    <property type="nucleotide sequence ID" value="NZ_JMKI01000021.1"/>
</dbReference>
<dbReference type="PROSITE" id="PS51371">
    <property type="entry name" value="CBS"/>
    <property type="match status" value="2"/>
</dbReference>
<dbReference type="InterPro" id="IPR002550">
    <property type="entry name" value="CNNM"/>
</dbReference>
<keyword evidence="3" id="KW-1003">Cell membrane</keyword>
<evidence type="ECO:0000256" key="5">
    <source>
        <dbReference type="ARBA" id="ARBA00022737"/>
    </source>
</evidence>
<dbReference type="SMART" id="SM00116">
    <property type="entry name" value="CBS"/>
    <property type="match status" value="2"/>
</dbReference>
<dbReference type="Pfam" id="PF00571">
    <property type="entry name" value="CBS"/>
    <property type="match status" value="2"/>
</dbReference>
<dbReference type="InterPro" id="IPR000644">
    <property type="entry name" value="CBS_dom"/>
</dbReference>
<dbReference type="SMART" id="SM01091">
    <property type="entry name" value="CorC_HlyC"/>
    <property type="match status" value="1"/>
</dbReference>
<evidence type="ECO:0000256" key="11">
    <source>
        <dbReference type="SAM" id="Phobius"/>
    </source>
</evidence>
<keyword evidence="8 10" id="KW-0472">Membrane</keyword>
<dbReference type="AlphaFoldDB" id="A0A073ISW0"/>
<dbReference type="GeneID" id="90983226"/>
<feature type="domain" description="CBS" evidence="12">
    <location>
        <begin position="273"/>
        <end position="330"/>
    </location>
</feature>
<dbReference type="eggNOG" id="COG1253">
    <property type="taxonomic scope" value="Bacteria"/>
</dbReference>
<dbReference type="PANTHER" id="PTHR22777:SF32">
    <property type="entry name" value="UPF0053 INNER MEMBRANE PROTEIN YFJD"/>
    <property type="match status" value="1"/>
</dbReference>
<dbReference type="InterPro" id="IPR046342">
    <property type="entry name" value="CBS_dom_sf"/>
</dbReference>
<dbReference type="Gene3D" id="3.30.465.10">
    <property type="match status" value="1"/>
</dbReference>
<evidence type="ECO:0000313" key="14">
    <source>
        <dbReference type="EMBL" id="KEJ92645.1"/>
    </source>
</evidence>
<dbReference type="InterPro" id="IPR016169">
    <property type="entry name" value="FAD-bd_PCMH_sub2"/>
</dbReference>
<keyword evidence="5" id="KW-0677">Repeat</keyword>
<dbReference type="Pfam" id="PF03471">
    <property type="entry name" value="CorC_HlyC"/>
    <property type="match status" value="1"/>
</dbReference>
<evidence type="ECO:0000256" key="10">
    <source>
        <dbReference type="PROSITE-ProRule" id="PRU01193"/>
    </source>
</evidence>
<evidence type="ECO:0000256" key="9">
    <source>
        <dbReference type="PROSITE-ProRule" id="PRU00703"/>
    </source>
</evidence>
<feature type="domain" description="CNNM transmembrane" evidence="13">
    <location>
        <begin position="1"/>
        <end position="189"/>
    </location>
</feature>
<dbReference type="Gene3D" id="3.10.580.10">
    <property type="entry name" value="CBS-domain"/>
    <property type="match status" value="1"/>
</dbReference>
<dbReference type="GO" id="GO:0050660">
    <property type="term" value="F:flavin adenine dinucleotide binding"/>
    <property type="evidence" value="ECO:0007669"/>
    <property type="project" value="InterPro"/>
</dbReference>
<feature type="transmembrane region" description="Helical" evidence="11">
    <location>
        <begin position="94"/>
        <end position="111"/>
    </location>
</feature>
<dbReference type="Pfam" id="PF01595">
    <property type="entry name" value="CNNM"/>
    <property type="match status" value="1"/>
</dbReference>
<dbReference type="STRING" id="2754.EH55_02485"/>
<evidence type="ECO:0000256" key="8">
    <source>
        <dbReference type="ARBA" id="ARBA00023136"/>
    </source>
</evidence>
<feature type="transmembrane region" description="Helical" evidence="11">
    <location>
        <begin position="123"/>
        <end position="145"/>
    </location>
</feature>
<dbReference type="InterPro" id="IPR044751">
    <property type="entry name" value="Ion_transp-like_CBS"/>
</dbReference>
<dbReference type="InterPro" id="IPR036318">
    <property type="entry name" value="FAD-bd_PCMH-like_sf"/>
</dbReference>
<feature type="transmembrane region" description="Helical" evidence="11">
    <location>
        <begin position="6"/>
        <end position="24"/>
    </location>
</feature>
<keyword evidence="4 10" id="KW-0812">Transmembrane</keyword>
<evidence type="ECO:0000256" key="3">
    <source>
        <dbReference type="ARBA" id="ARBA00022475"/>
    </source>
</evidence>
<dbReference type="Proteomes" id="UP000027665">
    <property type="component" value="Unassembled WGS sequence"/>
</dbReference>
<sequence>MSSDIAGSIILLAVLMVFSMYFSMTETSITAAGKGKLLAMADDYPQSRNGFLWLADNIAKAINVTLIGNNLVNIGASAAATSVAISLFGAAGPFFAVAVMTVLIVIFCEILPKNIAIAKREGVLLICLPFLRALNFLLTPVTFLLQTILKAIGKVVGMDLISYSSLISREEIDHIVRESGATGGLEEGERKMIHGVIAFEDTRVSEVMAPRTDMFAIEEGDGTEEAVKIFLESGHSRIPVYKEDLDNITGILYAKDLLAPLAHGDRDITIGKIMRKPLYVPETMKTDEALDIMKKSRKHLAIVVDEYGGTAGIVTLEDLIEEIVGDIQDEYDKETPEIIKEGRDAYVVQGQVNLEDLAEALNYPFDTIFEDVDTLAGMILEITGNFPSSGQVVKYGPWEIKALNVQNHRILEAKIKYVGEEGEDEGERQPEGR</sequence>
<evidence type="ECO:0000256" key="1">
    <source>
        <dbReference type="ARBA" id="ARBA00004651"/>
    </source>
</evidence>
<keyword evidence="6 10" id="KW-1133">Transmembrane helix</keyword>
<evidence type="ECO:0000256" key="7">
    <source>
        <dbReference type="ARBA" id="ARBA00023122"/>
    </source>
</evidence>
<keyword evidence="7 9" id="KW-0129">CBS domain</keyword>
<evidence type="ECO:0000259" key="12">
    <source>
        <dbReference type="PROSITE" id="PS51371"/>
    </source>
</evidence>
<evidence type="ECO:0000256" key="2">
    <source>
        <dbReference type="ARBA" id="ARBA00006337"/>
    </source>
</evidence>
<gene>
    <name evidence="14" type="ORF">EH55_02485</name>
</gene>
<comment type="caution">
    <text evidence="14">The sequence shown here is derived from an EMBL/GenBank/DDBJ whole genome shotgun (WGS) entry which is preliminary data.</text>
</comment>
<dbReference type="PANTHER" id="PTHR22777">
    <property type="entry name" value="HEMOLYSIN-RELATED"/>
    <property type="match status" value="1"/>
</dbReference>
<evidence type="ECO:0000256" key="6">
    <source>
        <dbReference type="ARBA" id="ARBA00022989"/>
    </source>
</evidence>
<comment type="subcellular location">
    <subcellularLocation>
        <location evidence="1">Cell membrane</location>
        <topology evidence="1">Multi-pass membrane protein</topology>
    </subcellularLocation>
</comment>
<comment type="similarity">
    <text evidence="2">Belongs to the UPF0053 family.</text>
</comment>
<proteinExistence type="inferred from homology"/>
<reference evidence="14 15" key="1">
    <citation type="submission" date="2014-04" db="EMBL/GenBank/DDBJ databases">
        <title>Draft Genome Sequence of Synergistes jonesii.</title>
        <authorList>
            <person name="Coil D.A."/>
            <person name="Eisen J.A."/>
            <person name="Holland-Moritz H.E."/>
        </authorList>
    </citation>
    <scope>NUCLEOTIDE SEQUENCE [LARGE SCALE GENOMIC DNA]</scope>
    <source>
        <strain evidence="14 15">78-1</strain>
    </source>
</reference>